<evidence type="ECO:0000313" key="2">
    <source>
        <dbReference type="EMBL" id="RZU32936.1"/>
    </source>
</evidence>
<dbReference type="InterPro" id="IPR015422">
    <property type="entry name" value="PyrdxlP-dep_Trfase_small"/>
</dbReference>
<dbReference type="Proteomes" id="UP000292507">
    <property type="component" value="Unassembled WGS sequence"/>
</dbReference>
<dbReference type="PANTHER" id="PTHR43586">
    <property type="entry name" value="CYSTEINE DESULFURASE"/>
    <property type="match status" value="1"/>
</dbReference>
<proteinExistence type="predicted"/>
<dbReference type="InterPro" id="IPR000192">
    <property type="entry name" value="Aminotrans_V_dom"/>
</dbReference>
<accession>A0A4V2G2F5</accession>
<dbReference type="EMBL" id="SHKV01000001">
    <property type="protein sequence ID" value="RZU32936.1"/>
    <property type="molecule type" value="Genomic_DNA"/>
</dbReference>
<dbReference type="Pfam" id="PF00266">
    <property type="entry name" value="Aminotran_5"/>
    <property type="match status" value="1"/>
</dbReference>
<dbReference type="SUPFAM" id="SSF53383">
    <property type="entry name" value="PLP-dependent transferases"/>
    <property type="match status" value="1"/>
</dbReference>
<gene>
    <name evidence="2" type="ORF">BKA19_2650</name>
</gene>
<keyword evidence="2" id="KW-0456">Lyase</keyword>
<keyword evidence="3" id="KW-1185">Reference proteome</keyword>
<dbReference type="GO" id="GO:0016829">
    <property type="term" value="F:lyase activity"/>
    <property type="evidence" value="ECO:0007669"/>
    <property type="project" value="UniProtKB-KW"/>
</dbReference>
<dbReference type="AlphaFoldDB" id="A0A4V2G2F5"/>
<dbReference type="InterPro" id="IPR015421">
    <property type="entry name" value="PyrdxlP-dep_Trfase_major"/>
</dbReference>
<evidence type="ECO:0000313" key="3">
    <source>
        <dbReference type="Proteomes" id="UP000292507"/>
    </source>
</evidence>
<sequence>MTDAAPTAATPGRLRAAQAEFAPETTYLNTAAVGLPPRSTVRAVQEALGTWQAGRAHAPDYDRSVATARAAYAGLVGVEPSDVAIGSTVSAFAGLVAAALPDGSEVLTASGEFTSVLFPFLAQAARGVRVREVPLEALPDAVTPATTLVAVSAVQSADGRVADLDELTRATGATGTRVLLDTTQAVGWLPVDAGRFAYTTGGGYKWLLGPRGTCFATVRADALDTLVPHSAGWYAGDDPWTSIYGTPLRLAPGARRFDVSPAWLSWVGQAPALELLSGVGREALHEHAVGLADRFRAAVGLPPGNSAIVSLAVPPGTDAALAAAGVVGGMRAGRLRLAFHLPNTEADADRAAEVLAGRVR</sequence>
<organism evidence="2 3">
    <name type="scientific">Blastococcus saxobsidens</name>
    <dbReference type="NCBI Taxonomy" id="138336"/>
    <lineage>
        <taxon>Bacteria</taxon>
        <taxon>Bacillati</taxon>
        <taxon>Actinomycetota</taxon>
        <taxon>Actinomycetes</taxon>
        <taxon>Geodermatophilales</taxon>
        <taxon>Geodermatophilaceae</taxon>
        <taxon>Blastococcus</taxon>
    </lineage>
</organism>
<dbReference type="Gene3D" id="3.40.640.10">
    <property type="entry name" value="Type I PLP-dependent aspartate aminotransferase-like (Major domain)"/>
    <property type="match status" value="1"/>
</dbReference>
<dbReference type="PANTHER" id="PTHR43586:SF21">
    <property type="entry name" value="PYRIDOXAL PHOSPHATE (PLP)-DEPENDENT ASPARTATE AMINOTRANSFERASE SUPERFAMILY"/>
    <property type="match status" value="1"/>
</dbReference>
<dbReference type="Gene3D" id="3.90.1150.10">
    <property type="entry name" value="Aspartate Aminotransferase, domain 1"/>
    <property type="match status" value="1"/>
</dbReference>
<comment type="caution">
    <text evidence="2">The sequence shown here is derived from an EMBL/GenBank/DDBJ whole genome shotgun (WGS) entry which is preliminary data.</text>
</comment>
<feature type="domain" description="Aminotransferase class V" evidence="1">
    <location>
        <begin position="27"/>
        <end position="295"/>
    </location>
</feature>
<evidence type="ECO:0000259" key="1">
    <source>
        <dbReference type="Pfam" id="PF00266"/>
    </source>
</evidence>
<protein>
    <submittedName>
        <fullName evidence="2">Selenocysteine lyase/cysteine desulfurase</fullName>
    </submittedName>
</protein>
<dbReference type="InterPro" id="IPR015424">
    <property type="entry name" value="PyrdxlP-dep_Trfase"/>
</dbReference>
<name>A0A4V2G2F5_9ACTN</name>
<reference evidence="2 3" key="1">
    <citation type="submission" date="2019-02" db="EMBL/GenBank/DDBJ databases">
        <title>Sequencing the genomes of 1000 actinobacteria strains.</title>
        <authorList>
            <person name="Klenk H.-P."/>
        </authorList>
    </citation>
    <scope>NUCLEOTIDE SEQUENCE [LARGE SCALE GENOMIC DNA]</scope>
    <source>
        <strain evidence="2 3">DSM 44509</strain>
    </source>
</reference>
<dbReference type="RefSeq" id="WP_207225811.1">
    <property type="nucleotide sequence ID" value="NZ_POQT01000019.1"/>
</dbReference>